<feature type="domain" description="C2H2-type" evidence="10">
    <location>
        <begin position="147"/>
        <end position="175"/>
    </location>
</feature>
<keyword evidence="6" id="KW-0804">Transcription</keyword>
<dbReference type="InterPro" id="IPR012934">
    <property type="entry name" value="Znf_AD"/>
</dbReference>
<feature type="binding site" evidence="9">
    <location>
        <position position="12"/>
    </location>
    <ligand>
        <name>Zn(2+)</name>
        <dbReference type="ChEBI" id="CHEBI:29105"/>
    </ligand>
</feature>
<dbReference type="PROSITE" id="PS51915">
    <property type="entry name" value="ZAD"/>
    <property type="match status" value="1"/>
</dbReference>
<evidence type="ECO:0000256" key="9">
    <source>
        <dbReference type="PROSITE-ProRule" id="PRU01263"/>
    </source>
</evidence>
<evidence type="ECO:0000256" key="1">
    <source>
        <dbReference type="ARBA" id="ARBA00004123"/>
    </source>
</evidence>
<dbReference type="SUPFAM" id="SSF57667">
    <property type="entry name" value="beta-beta-alpha zinc fingers"/>
    <property type="match status" value="4"/>
</dbReference>
<organism evidence="12 13">
    <name type="scientific">Chironomus riparius</name>
    <dbReference type="NCBI Taxonomy" id="315576"/>
    <lineage>
        <taxon>Eukaryota</taxon>
        <taxon>Metazoa</taxon>
        <taxon>Ecdysozoa</taxon>
        <taxon>Arthropoda</taxon>
        <taxon>Hexapoda</taxon>
        <taxon>Insecta</taxon>
        <taxon>Pterygota</taxon>
        <taxon>Neoptera</taxon>
        <taxon>Endopterygota</taxon>
        <taxon>Diptera</taxon>
        <taxon>Nematocera</taxon>
        <taxon>Chironomoidea</taxon>
        <taxon>Chironomidae</taxon>
        <taxon>Chironominae</taxon>
        <taxon>Chironomus</taxon>
    </lineage>
</organism>
<dbReference type="SMART" id="SM00355">
    <property type="entry name" value="ZnF_C2H2"/>
    <property type="match status" value="9"/>
</dbReference>
<proteinExistence type="predicted"/>
<evidence type="ECO:0000256" key="5">
    <source>
        <dbReference type="ARBA" id="ARBA00023015"/>
    </source>
</evidence>
<evidence type="ECO:0000259" key="10">
    <source>
        <dbReference type="PROSITE" id="PS50157"/>
    </source>
</evidence>
<feature type="domain" description="C2H2-type" evidence="10">
    <location>
        <begin position="322"/>
        <end position="352"/>
    </location>
</feature>
<dbReference type="PROSITE" id="PS50157">
    <property type="entry name" value="ZINC_FINGER_C2H2_2"/>
    <property type="match status" value="7"/>
</dbReference>
<feature type="binding site" evidence="9">
    <location>
        <position position="56"/>
    </location>
    <ligand>
        <name>Zn(2+)</name>
        <dbReference type="ChEBI" id="CHEBI:29105"/>
    </ligand>
</feature>
<feature type="domain" description="C2H2-type" evidence="10">
    <location>
        <begin position="237"/>
        <end position="267"/>
    </location>
</feature>
<keyword evidence="3 8" id="KW-0863">Zinc-finger</keyword>
<evidence type="ECO:0000256" key="3">
    <source>
        <dbReference type="ARBA" id="ARBA00022771"/>
    </source>
</evidence>
<keyword evidence="7" id="KW-0539">Nucleus</keyword>
<feature type="binding site" evidence="9">
    <location>
        <position position="59"/>
    </location>
    <ligand>
        <name>Zn(2+)</name>
        <dbReference type="ChEBI" id="CHEBI:29105"/>
    </ligand>
</feature>
<dbReference type="GO" id="GO:0005634">
    <property type="term" value="C:nucleus"/>
    <property type="evidence" value="ECO:0007669"/>
    <property type="project" value="UniProtKB-SubCell"/>
</dbReference>
<evidence type="ECO:0000256" key="6">
    <source>
        <dbReference type="ARBA" id="ARBA00023163"/>
    </source>
</evidence>
<reference evidence="12" key="2">
    <citation type="submission" date="2022-10" db="EMBL/GenBank/DDBJ databases">
        <authorList>
            <consortium name="ENA_rothamsted_submissions"/>
            <consortium name="culmorum"/>
            <person name="King R."/>
        </authorList>
    </citation>
    <scope>NUCLEOTIDE SEQUENCE</scope>
</reference>
<dbReference type="PROSITE" id="PS00028">
    <property type="entry name" value="ZINC_FINGER_C2H2_1"/>
    <property type="match status" value="8"/>
</dbReference>
<evidence type="ECO:0000313" key="13">
    <source>
        <dbReference type="Proteomes" id="UP001153620"/>
    </source>
</evidence>
<keyword evidence="4 9" id="KW-0862">Zinc</keyword>
<gene>
    <name evidence="12" type="ORF">CHIRRI_LOCUS5766</name>
</gene>
<keyword evidence="2 9" id="KW-0479">Metal-binding</keyword>
<feature type="domain" description="C2H2-type" evidence="10">
    <location>
        <begin position="176"/>
        <end position="203"/>
    </location>
</feature>
<keyword evidence="5" id="KW-0805">Transcription regulation</keyword>
<evidence type="ECO:0000256" key="2">
    <source>
        <dbReference type="ARBA" id="ARBA00022723"/>
    </source>
</evidence>
<dbReference type="Gene3D" id="3.30.160.60">
    <property type="entry name" value="Classic Zinc Finger"/>
    <property type="match status" value="5"/>
</dbReference>
<dbReference type="Pfam" id="PF00096">
    <property type="entry name" value="zf-C2H2"/>
    <property type="match status" value="2"/>
</dbReference>
<evidence type="ECO:0000313" key="12">
    <source>
        <dbReference type="EMBL" id="CAG9802861.1"/>
    </source>
</evidence>
<feature type="domain" description="C2H2-type" evidence="10">
    <location>
        <begin position="267"/>
        <end position="293"/>
    </location>
</feature>
<comment type="subcellular location">
    <subcellularLocation>
        <location evidence="1">Nucleus</location>
    </subcellularLocation>
</comment>
<dbReference type="OrthoDB" id="10039931at2759"/>
<feature type="domain" description="C2H2-type" evidence="10">
    <location>
        <begin position="207"/>
        <end position="231"/>
    </location>
</feature>
<dbReference type="InterPro" id="IPR051061">
    <property type="entry name" value="Zinc_finger_trans_reg"/>
</dbReference>
<evidence type="ECO:0000256" key="4">
    <source>
        <dbReference type="ARBA" id="ARBA00022833"/>
    </source>
</evidence>
<sequence>MNEALLDLANCCRCCLRGFNTDEVAVAIDETLRNSFFEITGMELTNDSEVYSDIVCDYCSNKINDFVAFKNELIESQNTLLDVRDGYMEVLVDVNDESKPEVVEIVDNYELEKIECIIETSDDEIIKSEAVSFYENEIQQPKNHQGKDCYICGMSFSGMSGYYNHMRRVHFIGKQYYCDICGKNSNIKNDLLMHMRKHLSKASREKFSCSFCDTAVLSKTALTNHLKTFHSDVIEIHPCDYSNCDKHFTTRTKLLQHRKSVHDTGKFPCDYCEKHFTTKQYLQKHIKQCHTAKILESCEICGKQFPKGIQIKRHMQIHDEKQHCYYENCDKVFQFKTSLLNHIKFHHTKNDATVPCSQCQLNFPTIKHLNRHVSRQHNDIRVQCEVDGCQQLFGRKDYFVKHYKVQHRELDEETRNSYIDKVKHIKVIPW</sequence>
<dbReference type="InterPro" id="IPR013087">
    <property type="entry name" value="Znf_C2H2_type"/>
</dbReference>
<evidence type="ECO:0000256" key="7">
    <source>
        <dbReference type="ARBA" id="ARBA00023242"/>
    </source>
</evidence>
<dbReference type="GO" id="GO:0008270">
    <property type="term" value="F:zinc ion binding"/>
    <property type="evidence" value="ECO:0007669"/>
    <property type="project" value="UniProtKB-UniRule"/>
</dbReference>
<dbReference type="PANTHER" id="PTHR46179:SF13">
    <property type="entry name" value="C2H2-TYPE DOMAIN-CONTAINING PROTEIN"/>
    <property type="match status" value="1"/>
</dbReference>
<feature type="domain" description="C2H2-type" evidence="10">
    <location>
        <begin position="296"/>
        <end position="323"/>
    </location>
</feature>
<dbReference type="EMBL" id="OU895878">
    <property type="protein sequence ID" value="CAG9802861.1"/>
    <property type="molecule type" value="Genomic_DNA"/>
</dbReference>
<dbReference type="GO" id="GO:0006357">
    <property type="term" value="P:regulation of transcription by RNA polymerase II"/>
    <property type="evidence" value="ECO:0007669"/>
    <property type="project" value="TreeGrafter"/>
</dbReference>
<dbReference type="AlphaFoldDB" id="A0A9N9WNP9"/>
<feature type="binding site" evidence="9">
    <location>
        <position position="15"/>
    </location>
    <ligand>
        <name>Zn(2+)</name>
        <dbReference type="ChEBI" id="CHEBI:29105"/>
    </ligand>
</feature>
<name>A0A9N9WNP9_9DIPT</name>
<reference evidence="12" key="1">
    <citation type="submission" date="2022-01" db="EMBL/GenBank/DDBJ databases">
        <authorList>
            <person name="King R."/>
        </authorList>
    </citation>
    <scope>NUCLEOTIDE SEQUENCE</scope>
</reference>
<evidence type="ECO:0000256" key="8">
    <source>
        <dbReference type="PROSITE-ProRule" id="PRU00042"/>
    </source>
</evidence>
<protein>
    <submittedName>
        <fullName evidence="12">Uncharacterized protein</fullName>
    </submittedName>
</protein>
<dbReference type="SMART" id="SM00868">
    <property type="entry name" value="zf-AD"/>
    <property type="match status" value="1"/>
</dbReference>
<evidence type="ECO:0000259" key="11">
    <source>
        <dbReference type="PROSITE" id="PS51915"/>
    </source>
</evidence>
<feature type="domain" description="ZAD" evidence="11">
    <location>
        <begin position="10"/>
        <end position="83"/>
    </location>
</feature>
<keyword evidence="13" id="KW-1185">Reference proteome</keyword>
<dbReference type="Proteomes" id="UP001153620">
    <property type="component" value="Chromosome 2"/>
</dbReference>
<dbReference type="PANTHER" id="PTHR46179">
    <property type="entry name" value="ZINC FINGER PROTEIN"/>
    <property type="match status" value="1"/>
</dbReference>
<accession>A0A9N9WNP9</accession>
<dbReference type="InterPro" id="IPR036236">
    <property type="entry name" value="Znf_C2H2_sf"/>
</dbReference>